<protein>
    <submittedName>
        <fullName evidence="1">Uncharacterized protein</fullName>
    </submittedName>
</protein>
<name>A0A6J5R1J8_9CAUD</name>
<proteinExistence type="predicted"/>
<reference evidence="1" key="1">
    <citation type="submission" date="2020-05" db="EMBL/GenBank/DDBJ databases">
        <authorList>
            <person name="Chiriac C."/>
            <person name="Salcher M."/>
            <person name="Ghai R."/>
            <person name="Kavagutti S V."/>
        </authorList>
    </citation>
    <scope>NUCLEOTIDE SEQUENCE</scope>
</reference>
<dbReference type="EMBL" id="LR797105">
    <property type="protein sequence ID" value="CAB4187338.1"/>
    <property type="molecule type" value="Genomic_DNA"/>
</dbReference>
<gene>
    <name evidence="1" type="ORF">UFOVP1158_11</name>
</gene>
<accession>A0A6J5R1J8</accession>
<sequence>MGVNDAEHDLVCFFFVTCGVHDAAPHGAVETGRVDGFNDCVHVFPALVVRNKISKAITP</sequence>
<evidence type="ECO:0000313" key="1">
    <source>
        <dbReference type="EMBL" id="CAB4187338.1"/>
    </source>
</evidence>
<organism evidence="1">
    <name type="scientific">uncultured Caudovirales phage</name>
    <dbReference type="NCBI Taxonomy" id="2100421"/>
    <lineage>
        <taxon>Viruses</taxon>
        <taxon>Duplodnaviria</taxon>
        <taxon>Heunggongvirae</taxon>
        <taxon>Uroviricota</taxon>
        <taxon>Caudoviricetes</taxon>
        <taxon>Peduoviridae</taxon>
        <taxon>Maltschvirus</taxon>
        <taxon>Maltschvirus maltsch</taxon>
    </lineage>
</organism>